<feature type="active site" description="Proton donor/acceptor" evidence="5">
    <location>
        <position position="148"/>
    </location>
</feature>
<name>A0A0G2GRR2_9PEZI</name>
<dbReference type="Proteomes" id="UP000034182">
    <property type="component" value="Unassembled WGS sequence"/>
</dbReference>
<comment type="subcellular location">
    <subcellularLocation>
        <location evidence="5">Nucleus</location>
    </subcellularLocation>
</comment>
<dbReference type="InterPro" id="IPR027521">
    <property type="entry name" value="Usb1"/>
</dbReference>
<dbReference type="GO" id="GO:0005634">
    <property type="term" value="C:nucleus"/>
    <property type="evidence" value="ECO:0007669"/>
    <property type="project" value="UniProtKB-SubCell"/>
</dbReference>
<keyword evidence="4 5" id="KW-0539">Nucleus</keyword>
<proteinExistence type="inferred from homology"/>
<dbReference type="EMBL" id="LAQI01000033">
    <property type="protein sequence ID" value="KKY26018.1"/>
    <property type="molecule type" value="Genomic_DNA"/>
</dbReference>
<reference evidence="7 8" key="1">
    <citation type="submission" date="2015-03" db="EMBL/GenBank/DDBJ databases">
        <authorList>
            <person name="Morales-Cruz A."/>
            <person name="Amrine K.C."/>
            <person name="Cantu D."/>
        </authorList>
    </citation>
    <scope>NUCLEOTIDE SEQUENCE [LARGE SCALE GENOMIC DNA]</scope>
    <source>
        <strain evidence="7">DS831</strain>
    </source>
</reference>
<dbReference type="Pfam" id="PF09749">
    <property type="entry name" value="HVSL"/>
    <property type="match status" value="1"/>
</dbReference>
<accession>A0A0G2GRR2</accession>
<evidence type="ECO:0000256" key="2">
    <source>
        <dbReference type="ARBA" id="ARBA00022801"/>
    </source>
</evidence>
<evidence type="ECO:0000256" key="4">
    <source>
        <dbReference type="ARBA" id="ARBA00023242"/>
    </source>
</evidence>
<feature type="active site" description="Proton donor/acceptor" evidence="5">
    <location>
        <position position="279"/>
    </location>
</feature>
<comment type="similarity">
    <text evidence="5">Belongs to the 2H phosphoesterase superfamily. USB1 family.</text>
</comment>
<evidence type="ECO:0000256" key="1">
    <source>
        <dbReference type="ARBA" id="ARBA00022722"/>
    </source>
</evidence>
<feature type="region of interest" description="Disordered" evidence="6">
    <location>
        <begin position="238"/>
        <end position="261"/>
    </location>
</feature>
<evidence type="ECO:0000313" key="8">
    <source>
        <dbReference type="Proteomes" id="UP000034182"/>
    </source>
</evidence>
<reference evidence="7 8" key="2">
    <citation type="submission" date="2015-05" db="EMBL/GenBank/DDBJ databases">
        <title>Distinctive expansion of gene families associated with plant cell wall degradation and secondary metabolism in the genomes of grapevine trunk pathogens.</title>
        <authorList>
            <person name="Lawrence D.P."/>
            <person name="Travadon R."/>
            <person name="Rolshausen P.E."/>
            <person name="Baumgartner K."/>
        </authorList>
    </citation>
    <scope>NUCLEOTIDE SEQUENCE [LARGE SCALE GENOMIC DNA]</scope>
    <source>
        <strain evidence="7">DS831</strain>
    </source>
</reference>
<dbReference type="EC" id="3.1.4.-" evidence="5"/>
<feature type="region of interest" description="Disordered" evidence="6">
    <location>
        <begin position="1"/>
        <end position="45"/>
    </location>
</feature>
<protein>
    <recommendedName>
        <fullName evidence="5">U6 snRNA phosphodiesterase</fullName>
        <ecNumber evidence="5">3.1.4.-</ecNumber>
    </recommendedName>
</protein>
<comment type="caution">
    <text evidence="7">The sequence shown here is derived from an EMBL/GenBank/DDBJ whole genome shotgun (WGS) entry which is preliminary data.</text>
</comment>
<dbReference type="AlphaFoldDB" id="A0A0G2GRR2"/>
<keyword evidence="3" id="KW-0456">Lyase</keyword>
<dbReference type="GO" id="GO:0016829">
    <property type="term" value="F:lyase activity"/>
    <property type="evidence" value="ECO:0007669"/>
    <property type="project" value="UniProtKB-KW"/>
</dbReference>
<comment type="function">
    <text evidence="5">Phosphodiesterase responsible for the U6 snRNA 3' end processing. Acts as an exoribonuclease (RNase) responsible for trimming the poly(U) tract of the last nucleotides in the pre-U6 snRNA molecule, leading to the formation of mature U6 snRNA.</text>
</comment>
<evidence type="ECO:0000256" key="6">
    <source>
        <dbReference type="SAM" id="MobiDB-lite"/>
    </source>
</evidence>
<evidence type="ECO:0000256" key="5">
    <source>
        <dbReference type="HAMAP-Rule" id="MF_03040"/>
    </source>
</evidence>
<keyword evidence="2 5" id="KW-0378">Hydrolase</keyword>
<dbReference type="PANTHER" id="PTHR13522">
    <property type="entry name" value="U6 SNRNA PHOSPHODIESTERASE 1"/>
    <property type="match status" value="1"/>
</dbReference>
<sequence length="347" mass="37983">MPLVAYSDSDSEAEQPALPPAKRLRRADALPADSDSCSPPPSLPPLPQAFLDLYATGARQSTHDDPTLHGGRKRAIPHMDGHWPSHVYLEWHPNAVESRTLQSLLSAVERAVALYFHTSPSSDAAGAPPQQTVHSSLLTPLSTPAPLHVSLSRTLPLPTDTRSPFLEALAANLRRSGARPFEAQFDGLRWVPNFDRSRWFLVLGVRRPPNDEPNRLLLAANQAAKKFGYPELYAGTDRKQQHAEGVDMTGGWGTTTATENPEGTKGFVDGKNDRSNAFHVSLAWSLEPPPDELREFSGVEEVADLMKQDVAQMSVRFDVLKVKVGNAIHALDIAPKRKEEKGILGLV</sequence>
<keyword evidence="1 5" id="KW-0540">Nuclease</keyword>
<evidence type="ECO:0000313" key="7">
    <source>
        <dbReference type="EMBL" id="KKY26018.1"/>
    </source>
</evidence>
<gene>
    <name evidence="5" type="primary">USB1</name>
    <name evidence="7" type="ORF">UCDDS831_g01528</name>
</gene>
<dbReference type="Gene3D" id="3.90.1140.10">
    <property type="entry name" value="Cyclic phosphodiesterase"/>
    <property type="match status" value="1"/>
</dbReference>
<dbReference type="GO" id="GO:1990838">
    <property type="term" value="F:poly(U)-specific exoribonuclease activity, producing 3' uridine cyclic phosphate ends"/>
    <property type="evidence" value="ECO:0007669"/>
    <property type="project" value="UniProtKB-UniRule"/>
</dbReference>
<dbReference type="HAMAP" id="MF_03040">
    <property type="entry name" value="USB1"/>
    <property type="match status" value="1"/>
</dbReference>
<dbReference type="GO" id="GO:0034477">
    <property type="term" value="P:U6 snRNA 3'-end processing"/>
    <property type="evidence" value="ECO:0007669"/>
    <property type="project" value="UniProtKB-UniRule"/>
</dbReference>
<organism evidence="7 8">
    <name type="scientific">Diplodia seriata</name>
    <dbReference type="NCBI Taxonomy" id="420778"/>
    <lineage>
        <taxon>Eukaryota</taxon>
        <taxon>Fungi</taxon>
        <taxon>Dikarya</taxon>
        <taxon>Ascomycota</taxon>
        <taxon>Pezizomycotina</taxon>
        <taxon>Dothideomycetes</taxon>
        <taxon>Dothideomycetes incertae sedis</taxon>
        <taxon>Botryosphaeriales</taxon>
        <taxon>Botryosphaeriaceae</taxon>
        <taxon>Diplodia</taxon>
    </lineage>
</organism>
<evidence type="ECO:0000256" key="3">
    <source>
        <dbReference type="ARBA" id="ARBA00023239"/>
    </source>
</evidence>
<dbReference type="PANTHER" id="PTHR13522:SF3">
    <property type="entry name" value="U6 SNRNA PHOSPHODIESTERASE 1"/>
    <property type="match status" value="1"/>
</dbReference>